<dbReference type="Proteomes" id="UP000232722">
    <property type="component" value="Unassembled WGS sequence"/>
</dbReference>
<gene>
    <name evidence="1" type="ORF">RhiirA5_442059</name>
</gene>
<evidence type="ECO:0000313" key="1">
    <source>
        <dbReference type="EMBL" id="PKB93194.1"/>
    </source>
</evidence>
<protein>
    <submittedName>
        <fullName evidence="1">Uncharacterized protein</fullName>
    </submittedName>
</protein>
<name>A0A2N0NF38_9GLOM</name>
<evidence type="ECO:0000313" key="2">
    <source>
        <dbReference type="Proteomes" id="UP000232722"/>
    </source>
</evidence>
<organism evidence="1 2">
    <name type="scientific">Rhizophagus irregularis</name>
    <dbReference type="NCBI Taxonomy" id="588596"/>
    <lineage>
        <taxon>Eukaryota</taxon>
        <taxon>Fungi</taxon>
        <taxon>Fungi incertae sedis</taxon>
        <taxon>Mucoromycota</taxon>
        <taxon>Glomeromycotina</taxon>
        <taxon>Glomeromycetes</taxon>
        <taxon>Glomerales</taxon>
        <taxon>Glomeraceae</taxon>
        <taxon>Rhizophagus</taxon>
    </lineage>
</organism>
<dbReference type="EMBL" id="LLXJ01008716">
    <property type="protein sequence ID" value="PKB93194.1"/>
    <property type="molecule type" value="Genomic_DNA"/>
</dbReference>
<sequence>MSFDDFNLYWKKHLIPGGLRAWRKKCSELIWKNEMLNIIEIVTVHHGKSKKKMYGNVHIKLKIF</sequence>
<proteinExistence type="predicted"/>
<accession>A0A2N0NF38</accession>
<reference evidence="1 2" key="1">
    <citation type="submission" date="2016-04" db="EMBL/GenBank/DDBJ databases">
        <title>Genome analyses suggest a sexual origin of heterokaryosis in a supposedly ancient asexual fungus.</title>
        <authorList>
            <person name="Ropars J."/>
            <person name="Sedzielewska K."/>
            <person name="Noel J."/>
            <person name="Charron P."/>
            <person name="Farinelli L."/>
            <person name="Marton T."/>
            <person name="Kruger M."/>
            <person name="Pelin A."/>
            <person name="Brachmann A."/>
            <person name="Corradi N."/>
        </authorList>
    </citation>
    <scope>NUCLEOTIDE SEQUENCE [LARGE SCALE GENOMIC DNA]</scope>
    <source>
        <strain evidence="1 2">A5</strain>
    </source>
</reference>
<dbReference type="AlphaFoldDB" id="A0A2N0NF38"/>
<comment type="caution">
    <text evidence="1">The sequence shown here is derived from an EMBL/GenBank/DDBJ whole genome shotgun (WGS) entry which is preliminary data.</text>
</comment>
<reference evidence="1 2" key="2">
    <citation type="submission" date="2017-09" db="EMBL/GenBank/DDBJ databases">
        <title>Extensive intraspecific genome diversity in a model arbuscular mycorrhizal fungus.</title>
        <authorList>
            <person name="Chen E.C."/>
            <person name="Morin E."/>
            <person name="Beaudet D."/>
            <person name="Noel J."/>
            <person name="Ndikumana S."/>
            <person name="Charron P."/>
            <person name="St-Onge C."/>
            <person name="Giorgi J."/>
            <person name="Grigoriev I.V."/>
            <person name="Roux C."/>
            <person name="Martin F.M."/>
            <person name="Corradi N."/>
        </authorList>
    </citation>
    <scope>NUCLEOTIDE SEQUENCE [LARGE SCALE GENOMIC DNA]</scope>
    <source>
        <strain evidence="1 2">A5</strain>
    </source>
</reference>